<evidence type="ECO:0000256" key="2">
    <source>
        <dbReference type="ARBA" id="ARBA00039140"/>
    </source>
</evidence>
<dbReference type="GO" id="GO:0005737">
    <property type="term" value="C:cytoplasm"/>
    <property type="evidence" value="ECO:0007669"/>
    <property type="project" value="InterPro"/>
</dbReference>
<feature type="active site" evidence="4">
    <location>
        <position position="195"/>
    </location>
</feature>
<dbReference type="RefSeq" id="WP_161709407.1">
    <property type="nucleotide sequence ID" value="NZ_JAABLQ010000002.1"/>
</dbReference>
<gene>
    <name evidence="7" type="ORF">GWI72_16840</name>
</gene>
<name>A0A7X5F565_9HYPH</name>
<feature type="active site" evidence="4">
    <location>
        <position position="316"/>
    </location>
</feature>
<proteinExistence type="predicted"/>
<dbReference type="InterPro" id="IPR035909">
    <property type="entry name" value="CheB_C"/>
</dbReference>
<evidence type="ECO:0000259" key="6">
    <source>
        <dbReference type="PROSITE" id="PS50122"/>
    </source>
</evidence>
<feature type="compositionally biased region" description="Pro residues" evidence="5">
    <location>
        <begin position="119"/>
        <end position="129"/>
    </location>
</feature>
<dbReference type="PROSITE" id="PS50122">
    <property type="entry name" value="CHEB"/>
    <property type="match status" value="1"/>
</dbReference>
<dbReference type="GO" id="GO:0006935">
    <property type="term" value="P:chemotaxis"/>
    <property type="evidence" value="ECO:0007669"/>
    <property type="project" value="UniProtKB-UniRule"/>
</dbReference>
<dbReference type="PANTHER" id="PTHR42872:SF6">
    <property type="entry name" value="PROTEIN-GLUTAMATE METHYLESTERASE_PROTEIN-GLUTAMINE GLUTAMINASE"/>
    <property type="match status" value="1"/>
</dbReference>
<dbReference type="Proteomes" id="UP000586722">
    <property type="component" value="Unassembled WGS sequence"/>
</dbReference>
<evidence type="ECO:0000256" key="5">
    <source>
        <dbReference type="SAM" id="MobiDB-lite"/>
    </source>
</evidence>
<protein>
    <recommendedName>
        <fullName evidence="2">protein-glutamate methylesterase</fullName>
        <ecNumber evidence="2">3.1.1.61</ecNumber>
    </recommendedName>
</protein>
<organism evidence="7 8">
    <name type="scientific">Pannonibacter tanglangensis</name>
    <dbReference type="NCBI Taxonomy" id="2750084"/>
    <lineage>
        <taxon>Bacteria</taxon>
        <taxon>Pseudomonadati</taxon>
        <taxon>Pseudomonadota</taxon>
        <taxon>Alphaproteobacteria</taxon>
        <taxon>Hyphomicrobiales</taxon>
        <taxon>Stappiaceae</taxon>
        <taxon>Pannonibacter</taxon>
    </lineage>
</organism>
<comment type="catalytic activity">
    <reaction evidence="3">
        <text>[protein]-L-glutamate 5-O-methyl ester + H2O = L-glutamyl-[protein] + methanol + H(+)</text>
        <dbReference type="Rhea" id="RHEA:23236"/>
        <dbReference type="Rhea" id="RHEA-COMP:10208"/>
        <dbReference type="Rhea" id="RHEA-COMP:10311"/>
        <dbReference type="ChEBI" id="CHEBI:15377"/>
        <dbReference type="ChEBI" id="CHEBI:15378"/>
        <dbReference type="ChEBI" id="CHEBI:17790"/>
        <dbReference type="ChEBI" id="CHEBI:29973"/>
        <dbReference type="ChEBI" id="CHEBI:82795"/>
        <dbReference type="EC" id="3.1.1.61"/>
    </reaction>
</comment>
<comment type="caution">
    <text evidence="7">The sequence shown here is derived from an EMBL/GenBank/DDBJ whole genome shotgun (WGS) entry which is preliminary data.</text>
</comment>
<keyword evidence="8" id="KW-1185">Reference proteome</keyword>
<dbReference type="EC" id="3.1.1.61" evidence="2"/>
<dbReference type="GO" id="GO:0008984">
    <property type="term" value="F:protein-glutamate methylesterase activity"/>
    <property type="evidence" value="ECO:0007669"/>
    <property type="project" value="UniProtKB-EC"/>
</dbReference>
<feature type="active site" evidence="4">
    <location>
        <position position="221"/>
    </location>
</feature>
<keyword evidence="4" id="KW-0145">Chemotaxis</keyword>
<evidence type="ECO:0000256" key="3">
    <source>
        <dbReference type="ARBA" id="ARBA00048267"/>
    </source>
</evidence>
<dbReference type="PANTHER" id="PTHR42872">
    <property type="entry name" value="PROTEIN-GLUTAMATE METHYLESTERASE/PROTEIN-GLUTAMINE GLUTAMINASE"/>
    <property type="match status" value="1"/>
</dbReference>
<reference evidence="8" key="1">
    <citation type="submission" date="2020-01" db="EMBL/GenBank/DDBJ databases">
        <authorList>
            <person name="Fang Y."/>
            <person name="Sun R."/>
            <person name="Nie L."/>
            <person name="He J."/>
            <person name="Hao L."/>
            <person name="Wang L."/>
            <person name="Su S."/>
            <person name="Lv E."/>
            <person name="Zhang Z."/>
            <person name="Xie R."/>
            <person name="Liu H."/>
        </authorList>
    </citation>
    <scope>NUCLEOTIDE SEQUENCE [LARGE SCALE GENOMIC DNA]</scope>
    <source>
        <strain evidence="8">XCT-53</strain>
    </source>
</reference>
<accession>A0A7X5F565</accession>
<dbReference type="Pfam" id="PF01339">
    <property type="entry name" value="CheB_methylest"/>
    <property type="match status" value="1"/>
</dbReference>
<evidence type="ECO:0000313" key="7">
    <source>
        <dbReference type="EMBL" id="NBN79946.1"/>
    </source>
</evidence>
<sequence>MKRPILIAAPGAFERSGLRRILAEAFPAAELRDCATPTDLLQALEARFAGLVVVDEALLQVPGAAALLGRAMDRLDRRLIRLARDPATPGPPIGTWARDLPERLRSALAAQAGPGAAPARPPVSPPVISPPINSQLVTSQPAVSRTAAPDARAAPVTPDGLPGRQAARPRPGIAAVGPTASPRPLSPRCLLVASSTGGPGALGALLAATTGGGLPWIIAQHMPSHGTAAFAAHLADVTGRTVHEVSDRSSVAAGDILVLRGGQDFELLAEADGGLLLRPAAPADSPFHPNADGLMLSAAARGIPAAALVLSGMGEDGAVGAAALAAAGGPVFVQAPATCVVAGMPGAALARLPLAPQLDPAAPSLAFLRLCSHRP</sequence>
<evidence type="ECO:0000313" key="8">
    <source>
        <dbReference type="Proteomes" id="UP000586722"/>
    </source>
</evidence>
<dbReference type="Gene3D" id="3.40.50.180">
    <property type="entry name" value="Methylesterase CheB, C-terminal domain"/>
    <property type="match status" value="1"/>
</dbReference>
<dbReference type="AlphaFoldDB" id="A0A7X5F565"/>
<evidence type="ECO:0000256" key="4">
    <source>
        <dbReference type="PROSITE-ProRule" id="PRU00050"/>
    </source>
</evidence>
<evidence type="ECO:0000256" key="1">
    <source>
        <dbReference type="ARBA" id="ARBA00022801"/>
    </source>
</evidence>
<dbReference type="EMBL" id="JAABLQ010000002">
    <property type="protein sequence ID" value="NBN79946.1"/>
    <property type="molecule type" value="Genomic_DNA"/>
</dbReference>
<dbReference type="SUPFAM" id="SSF52738">
    <property type="entry name" value="Methylesterase CheB, C-terminal domain"/>
    <property type="match status" value="1"/>
</dbReference>
<dbReference type="InterPro" id="IPR000673">
    <property type="entry name" value="Sig_transdc_resp-reg_Me-estase"/>
</dbReference>
<feature type="region of interest" description="Disordered" evidence="5">
    <location>
        <begin position="110"/>
        <end position="185"/>
    </location>
</feature>
<feature type="domain" description="CheB-type methylesterase" evidence="6">
    <location>
        <begin position="184"/>
        <end position="349"/>
    </location>
</feature>
<keyword evidence="1 4" id="KW-0378">Hydrolase</keyword>
<dbReference type="GO" id="GO:0000156">
    <property type="term" value="F:phosphorelay response regulator activity"/>
    <property type="evidence" value="ECO:0007669"/>
    <property type="project" value="InterPro"/>
</dbReference>